<feature type="signal peptide" evidence="2">
    <location>
        <begin position="1"/>
        <end position="23"/>
    </location>
</feature>
<dbReference type="Proteomes" id="UP001620626">
    <property type="component" value="Unassembled WGS sequence"/>
</dbReference>
<feature type="compositionally biased region" description="Basic residues" evidence="1">
    <location>
        <begin position="90"/>
        <end position="101"/>
    </location>
</feature>
<feature type="region of interest" description="Disordered" evidence="1">
    <location>
        <begin position="152"/>
        <end position="244"/>
    </location>
</feature>
<name>A0ABD2L1Q3_9BILA</name>
<evidence type="ECO:0008006" key="5">
    <source>
        <dbReference type="Google" id="ProtNLM"/>
    </source>
</evidence>
<feature type="compositionally biased region" description="Low complexity" evidence="1">
    <location>
        <begin position="33"/>
        <end position="55"/>
    </location>
</feature>
<keyword evidence="4" id="KW-1185">Reference proteome</keyword>
<reference evidence="3 4" key="1">
    <citation type="submission" date="2024-10" db="EMBL/GenBank/DDBJ databases">
        <authorList>
            <person name="Kim D."/>
        </authorList>
    </citation>
    <scope>NUCLEOTIDE SEQUENCE [LARGE SCALE GENOMIC DNA]</scope>
    <source>
        <strain evidence="3">BH-2024</strain>
    </source>
</reference>
<gene>
    <name evidence="3" type="ORF">niasHT_013943</name>
</gene>
<feature type="compositionally biased region" description="Acidic residues" evidence="1">
    <location>
        <begin position="198"/>
        <end position="212"/>
    </location>
</feature>
<dbReference type="AlphaFoldDB" id="A0ABD2L1Q3"/>
<proteinExistence type="predicted"/>
<feature type="region of interest" description="Disordered" evidence="1">
    <location>
        <begin position="25"/>
        <end position="132"/>
    </location>
</feature>
<evidence type="ECO:0000256" key="1">
    <source>
        <dbReference type="SAM" id="MobiDB-lite"/>
    </source>
</evidence>
<evidence type="ECO:0000313" key="3">
    <source>
        <dbReference type="EMBL" id="KAL3109163.1"/>
    </source>
</evidence>
<accession>A0ABD2L1Q3</accession>
<comment type="caution">
    <text evidence="3">The sequence shown here is derived from an EMBL/GenBank/DDBJ whole genome shotgun (WGS) entry which is preliminary data.</text>
</comment>
<evidence type="ECO:0000313" key="4">
    <source>
        <dbReference type="Proteomes" id="UP001620626"/>
    </source>
</evidence>
<sequence>MRTILFLAMVCMVLAVLMEMANSKAVKKDNKKGAVAASPAKGKASPKGGKSPAKGKAAKVSKKDSKLKAKKDAKGIKVKNAKPTKESKARKGAPKKAKKVQAFKTAPGKEKKSPAKPIVLKASVPSSHKTHSMIEPEAVPLPAHARSLATVPYSTPGAADRNSLPSYTSTGTNLDTADENDDYQNYYYETDSSREFDASAEEEDQLYEEEDGAMSGQMDDYGIGIGQEYGHQSVEVPPKSVMLD</sequence>
<evidence type="ECO:0000256" key="2">
    <source>
        <dbReference type="SAM" id="SignalP"/>
    </source>
</evidence>
<feature type="compositionally biased region" description="Polar residues" evidence="1">
    <location>
        <begin position="163"/>
        <end position="175"/>
    </location>
</feature>
<feature type="compositionally biased region" description="Basic and acidic residues" evidence="1">
    <location>
        <begin position="61"/>
        <end position="75"/>
    </location>
</feature>
<dbReference type="EMBL" id="JBICBT010000577">
    <property type="protein sequence ID" value="KAL3109163.1"/>
    <property type="molecule type" value="Genomic_DNA"/>
</dbReference>
<feature type="chain" id="PRO_5044764568" description="Secretory protein" evidence="2">
    <location>
        <begin position="24"/>
        <end position="244"/>
    </location>
</feature>
<protein>
    <recommendedName>
        <fullName evidence="5">Secretory protein</fullName>
    </recommendedName>
</protein>
<organism evidence="3 4">
    <name type="scientific">Heterodera trifolii</name>
    <dbReference type="NCBI Taxonomy" id="157864"/>
    <lineage>
        <taxon>Eukaryota</taxon>
        <taxon>Metazoa</taxon>
        <taxon>Ecdysozoa</taxon>
        <taxon>Nematoda</taxon>
        <taxon>Chromadorea</taxon>
        <taxon>Rhabditida</taxon>
        <taxon>Tylenchina</taxon>
        <taxon>Tylenchomorpha</taxon>
        <taxon>Tylenchoidea</taxon>
        <taxon>Heteroderidae</taxon>
        <taxon>Heteroderinae</taxon>
        <taxon>Heterodera</taxon>
    </lineage>
</organism>
<keyword evidence="2" id="KW-0732">Signal</keyword>